<evidence type="ECO:0000313" key="2">
    <source>
        <dbReference type="WBParaSite" id="JU765_v2.g16721.t2"/>
    </source>
</evidence>
<dbReference type="Proteomes" id="UP000887576">
    <property type="component" value="Unplaced"/>
</dbReference>
<protein>
    <submittedName>
        <fullName evidence="2">Uncharacterized protein</fullName>
    </submittedName>
</protein>
<name>A0AC34QIP6_9BILA</name>
<proteinExistence type="predicted"/>
<sequence>MVRMWFFTRVMFLEGLTAVIELLIKKIKSYGYIFASLMFITSFFSALCDFNFNFYVNKISLAIRCATVTALYDKLLQIPVCRLSKKFSSGQLINFMSTDVDRIVNFFNSFHALWSLIFKLGIALYLLYKEVGLAFLSGLGAALLMVPLNLWITFKIGNMSAKIMNYKDQRMRLITETMRAIRTVKLSNWEKYFEERIDKMRQKELKYLKGRKYLDAICRKYLDAICVYLWASAPVLITIAILSTYTLIMHEKLTAANVFTSLSLINILISPLNALPWVLLAIVEAYVSNKRIKQFFDLENIDLHSLYSLIQGEGKMLEIDNTTFTWNDGNHSVKDIQIVGKQGTIIGVIGPGTIIGVIGPVGSGKSTLLLGILGETELRTDPTRLFEHGAIKIPQRCITEGFAYVGHDCWLKRGSVKENILCGTEYQANRYNSVIRATALDHDIEKMPNKDEYIIGDEGTTLSGGQKARLALARALYQDEDIYLLDDPFASLDSKVSKYIWENCIEKLLKNRGKLVIIATHHTEYLTTADEIIMLNIEGKIIKNGKPEDVLTTDEMKYDVMINGQQTITISTNIQEDETLFDSPEPVIKSEEESRSGTVKIGVYKSYLKATGYILSILIGISIGMMQISKNLSDAWLSKWTVNGTMDGNLTVLPNDDMNEWYPLSERKENPIKDDEWDRTKYFLFIYIILVLINTILTLIRAFLFAYGGILSAKHLHKQLLSTVLKSKISWWDETPWGRVVNRLCSDVYTIDDSLPFQLNICLASLVNLIGALILTSFALPLLIPFIIGLFIVYYFIQRYYRFTTCERYYRFTTCEVKRLTSISLSPLYSHITDTVTGLITIRAHRFVERFTELLRSKLENNLIAQYSNLAASQWLSVRLQLLGTFMVSAVSFMAVLEIRLHYVESGLVGLAIAYALSMNNLLNSLLCSFIETEKELVAVERVVDYIEDIPKEETNHEKEQVDKLLVAIIGRTGSGKSSIFQALTRAHLIETGKIYIDQTIDILSLDLKAVRSIFGYVTQSPFIFSGTIRENFCVNSNVTDDLIIEIINKAGLTEWLQRVGGLNAEVVEGGNDLIIEIINKAGLTEWLQRVGGLNAEVVEGGSNFSFGEKQIICFCRLILSKPKIILIDEATAHLDDQTHQVLNKLLREILPTTTVISIMHRLSDLSEFDFVIEMSNGFIHRIGTPNLFQKFDTRPSSSSDS</sequence>
<reference evidence="2" key="1">
    <citation type="submission" date="2022-11" db="UniProtKB">
        <authorList>
            <consortium name="WormBaseParasite"/>
        </authorList>
    </citation>
    <scope>IDENTIFICATION</scope>
</reference>
<organism evidence="1 2">
    <name type="scientific">Panagrolaimus sp. JU765</name>
    <dbReference type="NCBI Taxonomy" id="591449"/>
    <lineage>
        <taxon>Eukaryota</taxon>
        <taxon>Metazoa</taxon>
        <taxon>Ecdysozoa</taxon>
        <taxon>Nematoda</taxon>
        <taxon>Chromadorea</taxon>
        <taxon>Rhabditida</taxon>
        <taxon>Tylenchina</taxon>
        <taxon>Panagrolaimomorpha</taxon>
        <taxon>Panagrolaimoidea</taxon>
        <taxon>Panagrolaimidae</taxon>
        <taxon>Panagrolaimus</taxon>
    </lineage>
</organism>
<accession>A0AC34QIP6</accession>
<evidence type="ECO:0000313" key="1">
    <source>
        <dbReference type="Proteomes" id="UP000887576"/>
    </source>
</evidence>
<dbReference type="WBParaSite" id="JU765_v2.g16721.t2">
    <property type="protein sequence ID" value="JU765_v2.g16721.t2"/>
    <property type="gene ID" value="JU765_v2.g16721"/>
</dbReference>